<organism evidence="1 2">
    <name type="scientific">Raineyella fluvialis</name>
    <dbReference type="NCBI Taxonomy" id="2662261"/>
    <lineage>
        <taxon>Bacteria</taxon>
        <taxon>Bacillati</taxon>
        <taxon>Actinomycetota</taxon>
        <taxon>Actinomycetes</taxon>
        <taxon>Propionibacteriales</taxon>
        <taxon>Propionibacteriaceae</taxon>
        <taxon>Raineyella</taxon>
    </lineage>
</organism>
<keyword evidence="2" id="KW-1185">Reference proteome</keyword>
<protein>
    <recommendedName>
        <fullName evidence="3">Flp pilus-assembly TadE/G-like</fullName>
    </recommendedName>
</protein>
<proteinExistence type="predicted"/>
<dbReference type="AlphaFoldDB" id="A0A5Q2FHS6"/>
<dbReference type="EMBL" id="CP045725">
    <property type="protein sequence ID" value="QGF25277.1"/>
    <property type="molecule type" value="Genomic_DNA"/>
</dbReference>
<evidence type="ECO:0000313" key="2">
    <source>
        <dbReference type="Proteomes" id="UP000386847"/>
    </source>
</evidence>
<dbReference type="Proteomes" id="UP000386847">
    <property type="component" value="Chromosome"/>
</dbReference>
<dbReference type="KEGG" id="rain:Rai3103_14985"/>
<reference evidence="1 2" key="1">
    <citation type="submission" date="2019-10" db="EMBL/GenBank/DDBJ databases">
        <title>Genomic analysis of Raineyella sp. CBA3103.</title>
        <authorList>
            <person name="Roh S.W."/>
        </authorList>
    </citation>
    <scope>NUCLEOTIDE SEQUENCE [LARGE SCALE GENOMIC DNA]</scope>
    <source>
        <strain evidence="1 2">CBA3103</strain>
    </source>
</reference>
<sequence length="119" mass="11725">MVLVVTTALGLMAGLVVDGGRQVAASRRATAVAEQAARAATDAAAASALEGSPDPRAAGSAARAVLASDPEVRGSVTVLPGLRVRVETSAEAPTVFLSVIGIGSVRAHASATADLVRVP</sequence>
<evidence type="ECO:0000313" key="1">
    <source>
        <dbReference type="EMBL" id="QGF25277.1"/>
    </source>
</evidence>
<name>A0A5Q2FHS6_9ACTN</name>
<gene>
    <name evidence="1" type="ORF">Rai3103_14985</name>
</gene>
<accession>A0A5Q2FHS6</accession>
<evidence type="ECO:0008006" key="3">
    <source>
        <dbReference type="Google" id="ProtNLM"/>
    </source>
</evidence>